<dbReference type="Gene3D" id="3.90.25.10">
    <property type="entry name" value="UDP-galactose 4-epimerase, domain 1"/>
    <property type="match status" value="1"/>
</dbReference>
<gene>
    <name evidence="4" type="ORF">PEGY_LOCUS7109</name>
</gene>
<evidence type="ECO:0008006" key="6">
    <source>
        <dbReference type="Google" id="ProtNLM"/>
    </source>
</evidence>
<evidence type="ECO:0000256" key="3">
    <source>
        <dbReference type="ARBA" id="ARBA00023002"/>
    </source>
</evidence>
<sequence length="223" mass="25078">MTSMVSEEQSPEIGLIRAAHDSICTKRFVPSNWCMPIEELHRNVLGAVPSKLESLRELANTTLEYTEFYTGFFMDFFEFPAIPTYLSPFAPFIDFANGSAAIPGLGNTPVVFTHTSDIAKFVAAALELPRWDRGSYIIGDKVTWNEFLKMAEEAKGGEVTFLPSYDNLLKSIPRQQLASLFAGFGILCHDGSWNFEPENTLNELFPEIEPMKVKYAMDSIKRN</sequence>
<protein>
    <recommendedName>
        <fullName evidence="6">NmrA-like domain-containing protein</fullName>
    </recommendedName>
</protein>
<dbReference type="PANTHER" id="PTHR47706">
    <property type="entry name" value="NMRA-LIKE FAMILY PROTEIN"/>
    <property type="match status" value="1"/>
</dbReference>
<proteinExistence type="inferred from homology"/>
<dbReference type="AlphaFoldDB" id="A0A9W4KK66"/>
<dbReference type="Proteomes" id="UP001154252">
    <property type="component" value="Unassembled WGS sequence"/>
</dbReference>
<comment type="similarity">
    <text evidence="1">Belongs to the NmrA-type oxidoreductase family. Isoflavone reductase subfamily.</text>
</comment>
<keyword evidence="3" id="KW-0560">Oxidoreductase</keyword>
<dbReference type="InterPro" id="IPR051609">
    <property type="entry name" value="NmrA/Isoflavone_reductase-like"/>
</dbReference>
<dbReference type="InterPro" id="IPR036291">
    <property type="entry name" value="NAD(P)-bd_dom_sf"/>
</dbReference>
<accession>A0A9W4KK66</accession>
<dbReference type="Gene3D" id="3.40.50.720">
    <property type="entry name" value="NAD(P)-binding Rossmann-like Domain"/>
    <property type="match status" value="1"/>
</dbReference>
<evidence type="ECO:0000256" key="2">
    <source>
        <dbReference type="ARBA" id="ARBA00022857"/>
    </source>
</evidence>
<organism evidence="4 5">
    <name type="scientific">Penicillium egyptiacum</name>
    <dbReference type="NCBI Taxonomy" id="1303716"/>
    <lineage>
        <taxon>Eukaryota</taxon>
        <taxon>Fungi</taxon>
        <taxon>Dikarya</taxon>
        <taxon>Ascomycota</taxon>
        <taxon>Pezizomycotina</taxon>
        <taxon>Eurotiomycetes</taxon>
        <taxon>Eurotiomycetidae</taxon>
        <taxon>Eurotiales</taxon>
        <taxon>Aspergillaceae</taxon>
        <taxon>Penicillium</taxon>
    </lineage>
</organism>
<keyword evidence="2" id="KW-0521">NADP</keyword>
<dbReference type="GO" id="GO:0016491">
    <property type="term" value="F:oxidoreductase activity"/>
    <property type="evidence" value="ECO:0007669"/>
    <property type="project" value="UniProtKB-KW"/>
</dbReference>
<comment type="caution">
    <text evidence="4">The sequence shown here is derived from an EMBL/GenBank/DDBJ whole genome shotgun (WGS) entry which is preliminary data.</text>
</comment>
<dbReference type="EMBL" id="CAJVRC010000880">
    <property type="protein sequence ID" value="CAG8903130.1"/>
    <property type="molecule type" value="Genomic_DNA"/>
</dbReference>
<dbReference type="PANTHER" id="PTHR47706:SF4">
    <property type="entry name" value="NMRA-LIKE DOMAIN-CONTAINING PROTEIN"/>
    <property type="match status" value="1"/>
</dbReference>
<evidence type="ECO:0000313" key="4">
    <source>
        <dbReference type="EMBL" id="CAG8903130.1"/>
    </source>
</evidence>
<dbReference type="OrthoDB" id="10000533at2759"/>
<name>A0A9W4KK66_9EURO</name>
<dbReference type="SUPFAM" id="SSF51735">
    <property type="entry name" value="NAD(P)-binding Rossmann-fold domains"/>
    <property type="match status" value="1"/>
</dbReference>
<keyword evidence="5" id="KW-1185">Reference proteome</keyword>
<reference evidence="4" key="1">
    <citation type="submission" date="2021-07" db="EMBL/GenBank/DDBJ databases">
        <authorList>
            <person name="Branca A.L. A."/>
        </authorList>
    </citation>
    <scope>NUCLEOTIDE SEQUENCE</scope>
</reference>
<evidence type="ECO:0000313" key="5">
    <source>
        <dbReference type="Proteomes" id="UP001154252"/>
    </source>
</evidence>
<evidence type="ECO:0000256" key="1">
    <source>
        <dbReference type="ARBA" id="ARBA00005725"/>
    </source>
</evidence>